<feature type="compositionally biased region" description="Basic and acidic residues" evidence="14">
    <location>
        <begin position="327"/>
        <end position="364"/>
    </location>
</feature>
<evidence type="ECO:0000256" key="13">
    <source>
        <dbReference type="ARBA" id="ARBA00042567"/>
    </source>
</evidence>
<dbReference type="InterPro" id="IPR010304">
    <property type="entry name" value="SMN_Tudor"/>
</dbReference>
<dbReference type="GO" id="GO:0005681">
    <property type="term" value="C:spliceosomal complex"/>
    <property type="evidence" value="ECO:0007669"/>
    <property type="project" value="UniProtKB-KW"/>
</dbReference>
<dbReference type="InterPro" id="IPR013894">
    <property type="entry name" value="RMI1_OB"/>
</dbReference>
<dbReference type="PANTHER" id="PTHR13681:SF24">
    <property type="entry name" value="TUDOR DOMAIN-CONTAINING PROTEIN 3"/>
    <property type="match status" value="1"/>
</dbReference>
<dbReference type="SUPFAM" id="SSF63748">
    <property type="entry name" value="Tudor/PWWP/MBT"/>
    <property type="match status" value="1"/>
</dbReference>
<feature type="domain" description="UBA" evidence="15">
    <location>
        <begin position="239"/>
        <end position="279"/>
    </location>
</feature>
<dbReference type="Pfam" id="PF06003">
    <property type="entry name" value="SMN_Tudor"/>
    <property type="match status" value="1"/>
</dbReference>
<evidence type="ECO:0000259" key="16">
    <source>
        <dbReference type="PROSITE" id="PS50304"/>
    </source>
</evidence>
<evidence type="ECO:0000256" key="7">
    <source>
        <dbReference type="ARBA" id="ARBA00022853"/>
    </source>
</evidence>
<dbReference type="OrthoDB" id="434939at2759"/>
<evidence type="ECO:0000256" key="4">
    <source>
        <dbReference type="ARBA" id="ARBA00013421"/>
    </source>
</evidence>
<dbReference type="AlphaFoldDB" id="A0A8S4S012"/>
<dbReference type="EMBL" id="CAKXAJ010025837">
    <property type="protein sequence ID" value="CAH2244620.1"/>
    <property type="molecule type" value="Genomic_DNA"/>
</dbReference>
<dbReference type="GO" id="GO:0005737">
    <property type="term" value="C:cytoplasm"/>
    <property type="evidence" value="ECO:0007669"/>
    <property type="project" value="InterPro"/>
</dbReference>
<dbReference type="Gene3D" id="1.10.8.10">
    <property type="entry name" value="DNA helicase RuvA subunit, C-terminal domain"/>
    <property type="match status" value="1"/>
</dbReference>
<evidence type="ECO:0000256" key="5">
    <source>
        <dbReference type="ARBA" id="ARBA00022664"/>
    </source>
</evidence>
<reference evidence="17" key="1">
    <citation type="submission" date="2022-03" db="EMBL/GenBank/DDBJ databases">
        <authorList>
            <person name="Lindestad O."/>
        </authorList>
    </citation>
    <scope>NUCLEOTIDE SEQUENCE</scope>
</reference>
<evidence type="ECO:0000256" key="1">
    <source>
        <dbReference type="ARBA" id="ARBA00004324"/>
    </source>
</evidence>
<dbReference type="GO" id="GO:0003723">
    <property type="term" value="F:RNA binding"/>
    <property type="evidence" value="ECO:0007669"/>
    <property type="project" value="InterPro"/>
</dbReference>
<feature type="domain" description="Tudor" evidence="16">
    <location>
        <begin position="623"/>
        <end position="681"/>
    </location>
</feature>
<dbReference type="Pfam" id="PF00627">
    <property type="entry name" value="UBA"/>
    <property type="match status" value="1"/>
</dbReference>
<evidence type="ECO:0000256" key="10">
    <source>
        <dbReference type="ARBA" id="ARBA00035105"/>
    </source>
</evidence>
<dbReference type="PROSITE" id="PS50304">
    <property type="entry name" value="TUDOR"/>
    <property type="match status" value="1"/>
</dbReference>
<dbReference type="Proteomes" id="UP000838756">
    <property type="component" value="Unassembled WGS sequence"/>
</dbReference>
<evidence type="ECO:0000256" key="2">
    <source>
        <dbReference type="ARBA" id="ARBA00004408"/>
    </source>
</evidence>
<dbReference type="SMART" id="SM01161">
    <property type="entry name" value="DUF1767"/>
    <property type="match status" value="1"/>
</dbReference>
<proteinExistence type="inferred from homology"/>
<evidence type="ECO:0000256" key="9">
    <source>
        <dbReference type="ARBA" id="ARBA00023242"/>
    </source>
</evidence>
<evidence type="ECO:0000313" key="17">
    <source>
        <dbReference type="EMBL" id="CAH2244620.1"/>
    </source>
</evidence>
<feature type="compositionally biased region" description="Basic and acidic residues" evidence="14">
    <location>
        <begin position="277"/>
        <end position="294"/>
    </location>
</feature>
<dbReference type="GO" id="GO:0015030">
    <property type="term" value="C:Cajal body"/>
    <property type="evidence" value="ECO:0007669"/>
    <property type="project" value="UniProtKB-SubCell"/>
</dbReference>
<evidence type="ECO:0000256" key="8">
    <source>
        <dbReference type="ARBA" id="ARBA00023187"/>
    </source>
</evidence>
<organism evidence="17 18">
    <name type="scientific">Pararge aegeria aegeria</name>
    <dbReference type="NCBI Taxonomy" id="348720"/>
    <lineage>
        <taxon>Eukaryota</taxon>
        <taxon>Metazoa</taxon>
        <taxon>Ecdysozoa</taxon>
        <taxon>Arthropoda</taxon>
        <taxon>Hexapoda</taxon>
        <taxon>Insecta</taxon>
        <taxon>Pterygota</taxon>
        <taxon>Neoptera</taxon>
        <taxon>Endopterygota</taxon>
        <taxon>Lepidoptera</taxon>
        <taxon>Glossata</taxon>
        <taxon>Ditrysia</taxon>
        <taxon>Papilionoidea</taxon>
        <taxon>Nymphalidae</taxon>
        <taxon>Satyrinae</taxon>
        <taxon>Satyrini</taxon>
        <taxon>Parargina</taxon>
        <taxon>Pararge</taxon>
    </lineage>
</organism>
<keyword evidence="7" id="KW-0156">Chromatin regulator</keyword>
<comment type="caution">
    <text evidence="17">The sequence shown here is derived from an EMBL/GenBank/DDBJ whole genome shotgun (WGS) entry which is preliminary data.</text>
</comment>
<dbReference type="GO" id="GO:0006325">
    <property type="term" value="P:chromatin organization"/>
    <property type="evidence" value="ECO:0007669"/>
    <property type="project" value="UniProtKB-KW"/>
</dbReference>
<dbReference type="GO" id="GO:0006397">
    <property type="term" value="P:mRNA processing"/>
    <property type="evidence" value="ECO:0007669"/>
    <property type="project" value="UniProtKB-KW"/>
</dbReference>
<name>A0A8S4S012_9NEOP</name>
<keyword evidence="5" id="KW-0507">mRNA processing</keyword>
<evidence type="ECO:0000256" key="14">
    <source>
        <dbReference type="SAM" id="MobiDB-lite"/>
    </source>
</evidence>
<evidence type="ECO:0000313" key="18">
    <source>
        <dbReference type="Proteomes" id="UP000838756"/>
    </source>
</evidence>
<evidence type="ECO:0000256" key="3">
    <source>
        <dbReference type="ARBA" id="ARBA00005371"/>
    </source>
</evidence>
<feature type="region of interest" description="Disordered" evidence="14">
    <location>
        <begin position="277"/>
        <end position="423"/>
    </location>
</feature>
<gene>
    <name evidence="17" type="primary">jg3849</name>
    <name evidence="17" type="ORF">PAEG_LOCUS20545</name>
</gene>
<keyword evidence="8" id="KW-0508">mRNA splicing</keyword>
<dbReference type="CDD" id="cd14297">
    <property type="entry name" value="UBA2_spUBP14_like"/>
    <property type="match status" value="1"/>
</dbReference>
<keyword evidence="18" id="KW-1185">Reference proteome</keyword>
<evidence type="ECO:0000256" key="11">
    <source>
        <dbReference type="ARBA" id="ARBA00037618"/>
    </source>
</evidence>
<dbReference type="GO" id="GO:0008380">
    <property type="term" value="P:RNA splicing"/>
    <property type="evidence" value="ECO:0007669"/>
    <property type="project" value="UniProtKB-KW"/>
</dbReference>
<comment type="function">
    <text evidence="10">Scaffolding protein that specifically recognizes and binds dimethylarginine-containing proteins. Plays a role in the regulation of translation of target mRNAs by binding Arg/Gly-rich motifs (GAR) in dimethylarginine-containing proteins. In nucleus, acts as a coactivator: recognizes and binds asymmetric dimethylation on the core histone tails associated with transcriptional activation (H3R17me2a and H4R3me2a) and recruits proteins at these arginine-methylated loci. In cytoplasm, acts as an antiviral factor that participates in the assembly of stress granules together with G3BP1.</text>
</comment>
<dbReference type="InterPro" id="IPR009060">
    <property type="entry name" value="UBA-like_sf"/>
</dbReference>
<dbReference type="InterPro" id="IPR002999">
    <property type="entry name" value="Tudor"/>
</dbReference>
<evidence type="ECO:0000259" key="15">
    <source>
        <dbReference type="PROSITE" id="PS50030"/>
    </source>
</evidence>
<dbReference type="PROSITE" id="PS50030">
    <property type="entry name" value="UBA"/>
    <property type="match status" value="1"/>
</dbReference>
<comment type="function">
    <text evidence="11">Involved in spliceosome assembly.</text>
</comment>
<keyword evidence="9" id="KW-0539">Nucleus</keyword>
<dbReference type="InterPro" id="IPR015940">
    <property type="entry name" value="UBA"/>
</dbReference>
<dbReference type="SUPFAM" id="SSF46934">
    <property type="entry name" value="UBA-like"/>
    <property type="match status" value="1"/>
</dbReference>
<comment type="subcellular location">
    <subcellularLocation>
        <location evidence="1">Nucleus speckle</location>
    </subcellularLocation>
    <subcellularLocation>
        <location evidence="2">Nucleus</location>
        <location evidence="2">Cajal body</location>
    </subcellularLocation>
</comment>
<dbReference type="Gene3D" id="2.40.50.770">
    <property type="entry name" value="RecQ-mediated genome instability protein Rmi1, C-terminal domain"/>
    <property type="match status" value="1"/>
</dbReference>
<dbReference type="InterPro" id="IPR042470">
    <property type="entry name" value="RMI1_N_C_sf"/>
</dbReference>
<dbReference type="Gene3D" id="2.30.30.140">
    <property type="match status" value="1"/>
</dbReference>
<keyword evidence="6" id="KW-0747">Spliceosome</keyword>
<feature type="compositionally biased region" description="Basic and acidic residues" evidence="14">
    <location>
        <begin position="377"/>
        <end position="419"/>
    </location>
</feature>
<sequence length="689" mass="78107">MTLRDSLRDLGWHLSQDGIDIISENGQIQDVNILSRRALDFDLRDIGEAAFPEEFTKDPTTLEKPIVVQIQKIRNVAAPKANEESTSAPRMLKFTLHDGKSSCTGLETSSIPNLSINTPPGTKVLLKEEDLEVCHGVIWLTPTVVSVLGGKVSHMIEKWELNRSLAKHTRGGIGVDGGPPPWIPFGQRLEELPVDKQFKSLQEASKEDNAEFEAQRKGAIAEAQRMSGVKKVFGGGTKPLLDANVQKIVDAGFSEEQAENTLKYTKNNVERALRMLQKRDNSESRSKEKPKEPDQQTLPKRKGRNKDNDEDGVPVKPSGKVSLFDFLEDKLPNVPDKDKNNRRDYNAPSEDRGERSYGNRDRNGSKPNSRPYGSRYDGPRHRSDRGYDNYHNSHREERKYQTQNEKPPRFQKKLEEKNKQQQQANNISLHYNNAYLSQSHTQYPEINMRNEHFNAMTDNSMTQQHNYRNIMNPMDSLIDATANLNMLTNQMRPSEELSPGRSYQAYPDQAYPPKQYIQNQAMPEISPFRRDNDIMSKYQDQAYQRRQQPNGYMEPPQTPMYSNINYLGAQGGYAGRQYGYGARPQEYNTLRTGGPFLPGSLLGFQNAAVNEQARAMLGVADINWKVGDRCLALYWEDNNFYEAEITGISANTVVVKFCAYGNHEEVLKSNCLPYPNQASSSGGYLARRA</sequence>
<dbReference type="GO" id="GO:0016607">
    <property type="term" value="C:nuclear speck"/>
    <property type="evidence" value="ECO:0007669"/>
    <property type="project" value="UniProtKB-SubCell"/>
</dbReference>
<evidence type="ECO:0000256" key="12">
    <source>
        <dbReference type="ARBA" id="ARBA00041083"/>
    </source>
</evidence>
<accession>A0A8S4S012</accession>
<dbReference type="PANTHER" id="PTHR13681">
    <property type="entry name" value="SURVIVAL OF MOTOR NEURON-RELATED-SPLICING FACTOR 30-RELATED"/>
    <property type="match status" value="1"/>
</dbReference>
<protein>
    <recommendedName>
        <fullName evidence="12">Survival of motor neuron-related-splicing factor 30</fullName>
    </recommendedName>
    <alternativeName>
        <fullName evidence="13">Survival motor neuron domain-containing protein 1</fullName>
    </alternativeName>
    <alternativeName>
        <fullName evidence="4">Tudor domain-containing protein 3</fullName>
    </alternativeName>
</protein>
<dbReference type="Pfam" id="PF08585">
    <property type="entry name" value="RMI1_N_C"/>
    <property type="match status" value="1"/>
</dbReference>
<evidence type="ECO:0000256" key="6">
    <source>
        <dbReference type="ARBA" id="ARBA00022728"/>
    </source>
</evidence>
<comment type="similarity">
    <text evidence="3">Belongs to the SMN family.</text>
</comment>
<dbReference type="SMART" id="SM00333">
    <property type="entry name" value="TUDOR"/>
    <property type="match status" value="1"/>
</dbReference>